<sequence>MSCNCLMWIGDESCQKLQAVGVGGWKNLRRRVASEEAYKSRLCVCDSTPLHGVFCLDSGYVFVDAVEEWESVRWAISSS</sequence>
<dbReference type="AlphaFoldDB" id="A0ABD2ZD52"/>
<proteinExistence type="predicted"/>
<organism evidence="1 2">
    <name type="scientific">Cinchona calisaya</name>
    <dbReference type="NCBI Taxonomy" id="153742"/>
    <lineage>
        <taxon>Eukaryota</taxon>
        <taxon>Viridiplantae</taxon>
        <taxon>Streptophyta</taxon>
        <taxon>Embryophyta</taxon>
        <taxon>Tracheophyta</taxon>
        <taxon>Spermatophyta</taxon>
        <taxon>Magnoliopsida</taxon>
        <taxon>eudicotyledons</taxon>
        <taxon>Gunneridae</taxon>
        <taxon>Pentapetalae</taxon>
        <taxon>asterids</taxon>
        <taxon>lamiids</taxon>
        <taxon>Gentianales</taxon>
        <taxon>Rubiaceae</taxon>
        <taxon>Cinchonoideae</taxon>
        <taxon>Cinchoneae</taxon>
        <taxon>Cinchona</taxon>
    </lineage>
</organism>
<dbReference type="EMBL" id="JBJUIK010000009">
    <property type="protein sequence ID" value="KAL3517400.1"/>
    <property type="molecule type" value="Genomic_DNA"/>
</dbReference>
<gene>
    <name evidence="1" type="ORF">ACH5RR_019989</name>
</gene>
<dbReference type="Proteomes" id="UP001630127">
    <property type="component" value="Unassembled WGS sequence"/>
</dbReference>
<keyword evidence="2" id="KW-1185">Reference proteome</keyword>
<accession>A0ABD2ZD52</accession>
<protein>
    <submittedName>
        <fullName evidence="1">Uncharacterized protein</fullName>
    </submittedName>
</protein>
<evidence type="ECO:0000313" key="1">
    <source>
        <dbReference type="EMBL" id="KAL3517400.1"/>
    </source>
</evidence>
<evidence type="ECO:0000313" key="2">
    <source>
        <dbReference type="Proteomes" id="UP001630127"/>
    </source>
</evidence>
<reference evidence="1 2" key="1">
    <citation type="submission" date="2024-11" db="EMBL/GenBank/DDBJ databases">
        <title>A near-complete genome assembly of Cinchona calisaya.</title>
        <authorList>
            <person name="Lian D.C."/>
            <person name="Zhao X.W."/>
            <person name="Wei L."/>
        </authorList>
    </citation>
    <scope>NUCLEOTIDE SEQUENCE [LARGE SCALE GENOMIC DNA]</scope>
    <source>
        <tissue evidence="1">Nenye</tissue>
    </source>
</reference>
<name>A0ABD2ZD52_9GENT</name>
<comment type="caution">
    <text evidence="1">The sequence shown here is derived from an EMBL/GenBank/DDBJ whole genome shotgun (WGS) entry which is preliminary data.</text>
</comment>